<dbReference type="Proteomes" id="UP000279307">
    <property type="component" value="Chromosome 14"/>
</dbReference>
<feature type="transmembrane region" description="Helical" evidence="7">
    <location>
        <begin position="17"/>
        <end position="45"/>
    </location>
</feature>
<keyword evidence="5 7" id="KW-1133">Transmembrane helix</keyword>
<dbReference type="EMBL" id="QOIP01000014">
    <property type="protein sequence ID" value="RLU14727.1"/>
    <property type="molecule type" value="Genomic_DNA"/>
</dbReference>
<evidence type="ECO:0000256" key="2">
    <source>
        <dbReference type="ARBA" id="ARBA00022448"/>
    </source>
</evidence>
<dbReference type="Pfam" id="PF07690">
    <property type="entry name" value="MFS_1"/>
    <property type="match status" value="1"/>
</dbReference>
<reference evidence="9 11" key="1">
    <citation type="journal article" date="2014" name="Curr. Biol.">
        <title>The genome of the clonal raider ant Cerapachys biroi.</title>
        <authorList>
            <person name="Oxley P.R."/>
            <person name="Ji L."/>
            <person name="Fetter-Pruneda I."/>
            <person name="McKenzie S.K."/>
            <person name="Li C."/>
            <person name="Hu H."/>
            <person name="Zhang G."/>
            <person name="Kronauer D.J."/>
        </authorList>
    </citation>
    <scope>NUCLEOTIDE SEQUENCE [LARGE SCALE GENOMIC DNA]</scope>
</reference>
<feature type="transmembrane region" description="Helical" evidence="7">
    <location>
        <begin position="215"/>
        <end position="236"/>
    </location>
</feature>
<evidence type="ECO:0000313" key="11">
    <source>
        <dbReference type="Proteomes" id="UP000053097"/>
    </source>
</evidence>
<dbReference type="AlphaFoldDB" id="A0A026VSF8"/>
<dbReference type="EMBL" id="KK108821">
    <property type="protein sequence ID" value="EZA46627.1"/>
    <property type="molecule type" value="Genomic_DNA"/>
</dbReference>
<dbReference type="InterPro" id="IPR011701">
    <property type="entry name" value="MFS"/>
</dbReference>
<evidence type="ECO:0000259" key="8">
    <source>
        <dbReference type="PROSITE" id="PS50850"/>
    </source>
</evidence>
<keyword evidence="6 7" id="KW-0472">Membrane</keyword>
<evidence type="ECO:0000256" key="7">
    <source>
        <dbReference type="SAM" id="Phobius"/>
    </source>
</evidence>
<feature type="transmembrane region" description="Helical" evidence="7">
    <location>
        <begin position="188"/>
        <end position="209"/>
    </location>
</feature>
<evidence type="ECO:0000256" key="5">
    <source>
        <dbReference type="ARBA" id="ARBA00022989"/>
    </source>
</evidence>
<dbReference type="GO" id="GO:0015293">
    <property type="term" value="F:symporter activity"/>
    <property type="evidence" value="ECO:0007669"/>
    <property type="project" value="UniProtKB-KW"/>
</dbReference>
<sequence length="517" mass="58251">MAKISKREKEWFTCRDVLWYLVFCGFAINYMLRINLNLTIVAMVLPRTKAIAIAQCNNIENHNASSLNETFRDDELSSSFPVTSNVTYEDRFVWNEYEQGLVLGAYYWLHWLSQLPGGLLTRRYGTKLVFGLGNFLTALLGFFIPYATQLYTLVFLRALQGLIAGVVWPSMHDMTAKWIPSNERSKFVSSYLGSSVGAAITYPLCAAISDSFGWSASFHVTSLLGVIWYFFWYFLVYDTPQQHPRISEDEKNYILGNINESVHEEKTKIPWRSIMLSGPVWVTTAAHWSSAWGFFTLMTQAPTYFNFVHGWNINATGILAGAPHLLRMIFSYFFSIMSDWLLRTNRMSLTNVRKLATFVCTGIQGIFIIALGFSGCHPLLAVLFMMTGTAINGAVSASTLANFVDLSPNYASILLGFCGMIVIMGGFISPAIVGILTNNNQTVEQWRLVFLIAAANSIGGCIIYLMFGTSNEQPWNQYAKLNPKEQEMQKLALEAVKCENDTENATDAEKINFIKER</sequence>
<accession>A0A026VSF8</accession>
<dbReference type="OrthoDB" id="2985014at2759"/>
<dbReference type="InterPro" id="IPR020846">
    <property type="entry name" value="MFS_dom"/>
</dbReference>
<organism evidence="9 11">
    <name type="scientific">Ooceraea biroi</name>
    <name type="common">Clonal raider ant</name>
    <name type="synonym">Cerapachys biroi</name>
    <dbReference type="NCBI Taxonomy" id="2015173"/>
    <lineage>
        <taxon>Eukaryota</taxon>
        <taxon>Metazoa</taxon>
        <taxon>Ecdysozoa</taxon>
        <taxon>Arthropoda</taxon>
        <taxon>Hexapoda</taxon>
        <taxon>Insecta</taxon>
        <taxon>Pterygota</taxon>
        <taxon>Neoptera</taxon>
        <taxon>Endopterygota</taxon>
        <taxon>Hymenoptera</taxon>
        <taxon>Apocrita</taxon>
        <taxon>Aculeata</taxon>
        <taxon>Formicoidea</taxon>
        <taxon>Formicidae</taxon>
        <taxon>Dorylinae</taxon>
        <taxon>Ooceraea</taxon>
    </lineage>
</organism>
<feature type="transmembrane region" description="Helical" evidence="7">
    <location>
        <begin position="448"/>
        <end position="467"/>
    </location>
</feature>
<reference evidence="10 12" key="2">
    <citation type="journal article" date="2018" name="Genome Res.">
        <title>The genomic architecture and molecular evolution of ant odorant receptors.</title>
        <authorList>
            <person name="McKenzie S.K."/>
            <person name="Kronauer D.J.C."/>
        </authorList>
    </citation>
    <scope>NUCLEOTIDE SEQUENCE [LARGE SCALE GENOMIC DNA]</scope>
    <source>
        <strain evidence="10">Clonal line C1</strain>
    </source>
</reference>
<dbReference type="PANTHER" id="PTHR11662">
    <property type="entry name" value="SOLUTE CARRIER FAMILY 17"/>
    <property type="match status" value="1"/>
</dbReference>
<feature type="transmembrane region" description="Helical" evidence="7">
    <location>
        <begin position="315"/>
        <end position="334"/>
    </location>
</feature>
<evidence type="ECO:0000313" key="9">
    <source>
        <dbReference type="EMBL" id="EZA46627.1"/>
    </source>
</evidence>
<keyword evidence="11" id="KW-1185">Reference proteome</keyword>
<dbReference type="SUPFAM" id="SSF103473">
    <property type="entry name" value="MFS general substrate transporter"/>
    <property type="match status" value="1"/>
</dbReference>
<name>A0A026VSF8_OOCBI</name>
<dbReference type="Gene3D" id="1.20.1250.20">
    <property type="entry name" value="MFS general substrate transporter like domains"/>
    <property type="match status" value="2"/>
</dbReference>
<keyword evidence="4" id="KW-0769">Symport</keyword>
<gene>
    <name evidence="10" type="ORF">DMN91_012614</name>
    <name evidence="9" type="ORF">X777_04197</name>
</gene>
<dbReference type="InterPro" id="IPR050382">
    <property type="entry name" value="MFS_Na/Anion_cotransporter"/>
</dbReference>
<feature type="transmembrane region" description="Helical" evidence="7">
    <location>
        <begin position="124"/>
        <end position="144"/>
    </location>
</feature>
<dbReference type="PANTHER" id="PTHR11662:SF79">
    <property type="entry name" value="NA[+]-DEPENDENT INORGANIC PHOSPHATE COTRANSPORTER, ISOFORM A"/>
    <property type="match status" value="1"/>
</dbReference>
<keyword evidence="2" id="KW-0813">Transport</keyword>
<protein>
    <submittedName>
        <fullName evidence="9">Vesicular glutamate transporter</fullName>
    </submittedName>
</protein>
<feature type="transmembrane region" description="Helical" evidence="7">
    <location>
        <begin position="274"/>
        <end position="295"/>
    </location>
</feature>
<evidence type="ECO:0000313" key="10">
    <source>
        <dbReference type="EMBL" id="RLU14727.1"/>
    </source>
</evidence>
<proteinExistence type="predicted"/>
<dbReference type="InterPro" id="IPR036259">
    <property type="entry name" value="MFS_trans_sf"/>
</dbReference>
<feature type="transmembrane region" description="Helical" evidence="7">
    <location>
        <begin position="379"/>
        <end position="401"/>
    </location>
</feature>
<feature type="transmembrane region" description="Helical" evidence="7">
    <location>
        <begin position="355"/>
        <end position="373"/>
    </location>
</feature>
<evidence type="ECO:0000256" key="6">
    <source>
        <dbReference type="ARBA" id="ARBA00023136"/>
    </source>
</evidence>
<dbReference type="GO" id="GO:0006820">
    <property type="term" value="P:monoatomic anion transport"/>
    <property type="evidence" value="ECO:0007669"/>
    <property type="project" value="TreeGrafter"/>
</dbReference>
<evidence type="ECO:0000256" key="3">
    <source>
        <dbReference type="ARBA" id="ARBA00022692"/>
    </source>
</evidence>
<dbReference type="GO" id="GO:0016020">
    <property type="term" value="C:membrane"/>
    <property type="evidence" value="ECO:0007669"/>
    <property type="project" value="UniProtKB-SubCell"/>
</dbReference>
<evidence type="ECO:0000256" key="4">
    <source>
        <dbReference type="ARBA" id="ARBA00022847"/>
    </source>
</evidence>
<feature type="domain" description="Major facilitator superfamily (MFS) profile" evidence="8">
    <location>
        <begin position="35"/>
        <end position="472"/>
    </location>
</feature>
<dbReference type="FunFam" id="1.20.1250.20:FF:000003">
    <property type="entry name" value="Solute carrier family 17 member 3"/>
    <property type="match status" value="1"/>
</dbReference>
<dbReference type="STRING" id="2015173.A0A026VSF8"/>
<dbReference type="Proteomes" id="UP000053097">
    <property type="component" value="Unassembled WGS sequence"/>
</dbReference>
<dbReference type="PROSITE" id="PS50850">
    <property type="entry name" value="MFS"/>
    <property type="match status" value="1"/>
</dbReference>
<dbReference type="CDD" id="cd17318">
    <property type="entry name" value="MFS_SLC17"/>
    <property type="match status" value="1"/>
</dbReference>
<evidence type="ECO:0000256" key="1">
    <source>
        <dbReference type="ARBA" id="ARBA00004141"/>
    </source>
</evidence>
<reference evidence="10" key="3">
    <citation type="submission" date="2018-07" db="EMBL/GenBank/DDBJ databases">
        <authorList>
            <person name="Mckenzie S.K."/>
            <person name="Kronauer D.J.C."/>
        </authorList>
    </citation>
    <scope>NUCLEOTIDE SEQUENCE</scope>
    <source>
        <strain evidence="10">Clonal line C1</strain>
    </source>
</reference>
<comment type="subcellular location">
    <subcellularLocation>
        <location evidence="1">Membrane</location>
        <topology evidence="1">Multi-pass membrane protein</topology>
    </subcellularLocation>
</comment>
<feature type="transmembrane region" description="Helical" evidence="7">
    <location>
        <begin position="413"/>
        <end position="436"/>
    </location>
</feature>
<evidence type="ECO:0000313" key="12">
    <source>
        <dbReference type="Proteomes" id="UP000279307"/>
    </source>
</evidence>
<dbReference type="OMA" id="ESTLQPW"/>
<keyword evidence="3 7" id="KW-0812">Transmembrane</keyword>